<dbReference type="SMART" id="SM00028">
    <property type="entry name" value="TPR"/>
    <property type="match status" value="4"/>
</dbReference>
<evidence type="ECO:0000256" key="2">
    <source>
        <dbReference type="ARBA" id="ARBA00022803"/>
    </source>
</evidence>
<dbReference type="PROSITE" id="PS50005">
    <property type="entry name" value="TPR"/>
    <property type="match status" value="2"/>
</dbReference>
<dbReference type="RefSeq" id="WP_132317221.1">
    <property type="nucleotide sequence ID" value="NZ_FWZT01000005.1"/>
</dbReference>
<proteinExistence type="predicted"/>
<keyword evidence="2 3" id="KW-0802">TPR repeat</keyword>
<evidence type="ECO:0000313" key="6">
    <source>
        <dbReference type="Proteomes" id="UP000192907"/>
    </source>
</evidence>
<dbReference type="AlphaFoldDB" id="A0A1Y6BIQ9"/>
<dbReference type="InterPro" id="IPR011006">
    <property type="entry name" value="CheY-like_superfamily"/>
</dbReference>
<dbReference type="OrthoDB" id="5290070at2"/>
<dbReference type="Gene3D" id="3.40.50.2300">
    <property type="match status" value="1"/>
</dbReference>
<dbReference type="SUPFAM" id="SSF52172">
    <property type="entry name" value="CheY-like"/>
    <property type="match status" value="1"/>
</dbReference>
<dbReference type="EMBL" id="FWZT01000005">
    <property type="protein sequence ID" value="SMF13575.1"/>
    <property type="molecule type" value="Genomic_DNA"/>
</dbReference>
<organism evidence="5 6">
    <name type="scientific">Pseudobacteriovorax antillogorgiicola</name>
    <dbReference type="NCBI Taxonomy" id="1513793"/>
    <lineage>
        <taxon>Bacteria</taxon>
        <taxon>Pseudomonadati</taxon>
        <taxon>Bdellovibrionota</taxon>
        <taxon>Oligoflexia</taxon>
        <taxon>Oligoflexales</taxon>
        <taxon>Pseudobacteriovoracaceae</taxon>
        <taxon>Pseudobacteriovorax</taxon>
    </lineage>
</organism>
<dbReference type="SUPFAM" id="SSF48452">
    <property type="entry name" value="TPR-like"/>
    <property type="match status" value="2"/>
</dbReference>
<feature type="compositionally biased region" description="Acidic residues" evidence="4">
    <location>
        <begin position="431"/>
        <end position="442"/>
    </location>
</feature>
<keyword evidence="1" id="KW-0677">Repeat</keyword>
<dbReference type="Gene3D" id="1.25.40.10">
    <property type="entry name" value="Tetratricopeptide repeat domain"/>
    <property type="match status" value="2"/>
</dbReference>
<reference evidence="6" key="1">
    <citation type="submission" date="2017-04" db="EMBL/GenBank/DDBJ databases">
        <authorList>
            <person name="Varghese N."/>
            <person name="Submissions S."/>
        </authorList>
    </citation>
    <scope>NUCLEOTIDE SEQUENCE [LARGE SCALE GENOMIC DNA]</scope>
    <source>
        <strain evidence="6">RKEM611</strain>
    </source>
</reference>
<evidence type="ECO:0000256" key="3">
    <source>
        <dbReference type="PROSITE-ProRule" id="PRU00339"/>
    </source>
</evidence>
<dbReference type="InterPro" id="IPR051012">
    <property type="entry name" value="CellSynth/LPSAsmb/PSIAsmb"/>
</dbReference>
<evidence type="ECO:0000256" key="1">
    <source>
        <dbReference type="ARBA" id="ARBA00022737"/>
    </source>
</evidence>
<dbReference type="InterPro" id="IPR011990">
    <property type="entry name" value="TPR-like_helical_dom_sf"/>
</dbReference>
<dbReference type="Proteomes" id="UP000192907">
    <property type="component" value="Unassembled WGS sequence"/>
</dbReference>
<evidence type="ECO:0000313" key="5">
    <source>
        <dbReference type="EMBL" id="SMF13575.1"/>
    </source>
</evidence>
<sequence>MSKIDIEAAFIYSKRADIRDVIRQSLKNQGIDTNNIHNVMDEKEVMSAIDKSEYAYLILDWEVGAESVQNVLQHNRKAHSIESHPVFLIAAKENEAILQAAKEYFVSACTIGEINTDTIREQIKGLVGEYRRLSPIRQVLLKVEKSRREGELDKAHEMLEKVLAHSPDNPRAIVELAESHISRNDWEAAENILRPHLAMDPPYARIKHLYARCRLKQNDYNGAIASLKGAQLISPYNTERLLEMGDLFLELDRVDEATDSFEEILKFAPEAKSAKLGKSKGMLLAGEINEALGLLRECASNRELSSVFNTAAIIAIKQEKFAVGFGLYKKALQLLARDKGLSARILYNMGIGFMKRGENEKGYSCFVKSNEMDPEFENAKHNVKVLSQTKSGSVAISMEEFEAVEFEETMTVGEDGTIAEYASDEAPGSDYTEDSGDNDDNLDLDAIFDDVENF</sequence>
<dbReference type="Pfam" id="PF14559">
    <property type="entry name" value="TPR_19"/>
    <property type="match status" value="2"/>
</dbReference>
<feature type="region of interest" description="Disordered" evidence="4">
    <location>
        <begin position="415"/>
        <end position="442"/>
    </location>
</feature>
<name>A0A1Y6BIQ9_9BACT</name>
<keyword evidence="6" id="KW-1185">Reference proteome</keyword>
<dbReference type="InterPro" id="IPR019734">
    <property type="entry name" value="TPR_rpt"/>
</dbReference>
<evidence type="ECO:0000256" key="4">
    <source>
        <dbReference type="SAM" id="MobiDB-lite"/>
    </source>
</evidence>
<feature type="repeat" description="TPR" evidence="3">
    <location>
        <begin position="238"/>
        <end position="271"/>
    </location>
</feature>
<accession>A0A1Y6BIQ9</accession>
<dbReference type="PANTHER" id="PTHR45586">
    <property type="entry name" value="TPR REPEAT-CONTAINING PROTEIN PA4667"/>
    <property type="match status" value="1"/>
</dbReference>
<feature type="repeat" description="TPR" evidence="3">
    <location>
        <begin position="343"/>
        <end position="376"/>
    </location>
</feature>
<dbReference type="STRING" id="1513793.SAMN06296036_105245"/>
<gene>
    <name evidence="5" type="ORF">SAMN06296036_105245</name>
</gene>
<protein>
    <submittedName>
        <fullName evidence="5">Tetratricopeptide repeat-containing protein</fullName>
    </submittedName>
</protein>
<dbReference type="PANTHER" id="PTHR45586:SF1">
    <property type="entry name" value="LIPOPOLYSACCHARIDE ASSEMBLY PROTEIN B"/>
    <property type="match status" value="1"/>
</dbReference>